<reference evidence="8 9" key="1">
    <citation type="submission" date="2016-07" db="EMBL/GenBank/DDBJ databases">
        <title>Pervasive Adenine N6-methylation of Active Genes in Fungi.</title>
        <authorList>
            <consortium name="DOE Joint Genome Institute"/>
            <person name="Mondo S.J."/>
            <person name="Dannebaum R.O."/>
            <person name="Kuo R.C."/>
            <person name="Labutti K."/>
            <person name="Haridas S."/>
            <person name="Kuo A."/>
            <person name="Salamov A."/>
            <person name="Ahrendt S.R."/>
            <person name="Lipzen A."/>
            <person name="Sullivan W."/>
            <person name="Andreopoulos W.B."/>
            <person name="Clum A."/>
            <person name="Lindquist E."/>
            <person name="Daum C."/>
            <person name="Ramamoorthy G.K."/>
            <person name="Gryganskyi A."/>
            <person name="Culley D."/>
            <person name="Magnuson J.K."/>
            <person name="James T.Y."/>
            <person name="O'Malley M.A."/>
            <person name="Stajich J.E."/>
            <person name="Spatafora J.W."/>
            <person name="Visel A."/>
            <person name="Grigoriev I.V."/>
        </authorList>
    </citation>
    <scope>NUCLEOTIDE SEQUENCE [LARGE SCALE GENOMIC DNA]</scope>
    <source>
        <strain evidence="8 9">NRRL 2496</strain>
    </source>
</reference>
<proteinExistence type="inferred from homology"/>
<dbReference type="PANTHER" id="PTHR31123">
    <property type="entry name" value="ACCUMULATION OF DYADS PROTEIN 2-RELATED"/>
    <property type="match status" value="1"/>
</dbReference>
<organism evidence="8 9">
    <name type="scientific">Syncephalastrum racemosum</name>
    <name type="common">Filamentous fungus</name>
    <dbReference type="NCBI Taxonomy" id="13706"/>
    <lineage>
        <taxon>Eukaryota</taxon>
        <taxon>Fungi</taxon>
        <taxon>Fungi incertae sedis</taxon>
        <taxon>Mucoromycota</taxon>
        <taxon>Mucoromycotina</taxon>
        <taxon>Mucoromycetes</taxon>
        <taxon>Mucorales</taxon>
        <taxon>Syncephalastraceae</taxon>
        <taxon>Syncephalastrum</taxon>
    </lineage>
</organism>
<comment type="caution">
    <text evidence="8">The sequence shown here is derived from an EMBL/GenBank/DDBJ whole genome shotgun (WGS) entry which is preliminary data.</text>
</comment>
<comment type="similarity">
    <text evidence="2">Belongs to the acetate uptake transporter (AceTr) (TC 2.A.96) family.</text>
</comment>
<dbReference type="InterPro" id="IPR051633">
    <property type="entry name" value="AceTr"/>
</dbReference>
<keyword evidence="5 7" id="KW-0472">Membrane</keyword>
<dbReference type="GO" id="GO:0005886">
    <property type="term" value="C:plasma membrane"/>
    <property type="evidence" value="ECO:0007669"/>
    <property type="project" value="TreeGrafter"/>
</dbReference>
<feature type="transmembrane region" description="Helical" evidence="7">
    <location>
        <begin position="188"/>
        <end position="207"/>
    </location>
</feature>
<dbReference type="OMA" id="NMIGDET"/>
<dbReference type="AlphaFoldDB" id="A0A1X2HW67"/>
<evidence type="ECO:0000256" key="3">
    <source>
        <dbReference type="ARBA" id="ARBA00022692"/>
    </source>
</evidence>
<dbReference type="Pfam" id="PF01184">
    <property type="entry name" value="Gpr1_Fun34_YaaH"/>
    <property type="match status" value="1"/>
</dbReference>
<gene>
    <name evidence="8" type="ORF">BCR43DRAFT_484038</name>
</gene>
<dbReference type="EMBL" id="MCGN01000001">
    <property type="protein sequence ID" value="ORZ03816.1"/>
    <property type="molecule type" value="Genomic_DNA"/>
</dbReference>
<keyword evidence="3 7" id="KW-0812">Transmembrane</keyword>
<evidence type="ECO:0000256" key="4">
    <source>
        <dbReference type="ARBA" id="ARBA00022989"/>
    </source>
</evidence>
<name>A0A1X2HW67_SYNRA</name>
<evidence type="ECO:0000256" key="2">
    <source>
        <dbReference type="ARBA" id="ARBA00005587"/>
    </source>
</evidence>
<evidence type="ECO:0000313" key="8">
    <source>
        <dbReference type="EMBL" id="ORZ03816.1"/>
    </source>
</evidence>
<dbReference type="NCBIfam" id="NF038013">
    <property type="entry name" value="AceTr_1"/>
    <property type="match status" value="1"/>
</dbReference>
<dbReference type="InParanoid" id="A0A1X2HW67"/>
<protein>
    <submittedName>
        <fullName evidence="8">GPR1/FUN34/yaaH family-domain-containing protein</fullName>
    </submittedName>
</protein>
<feature type="transmembrane region" description="Helical" evidence="7">
    <location>
        <begin position="120"/>
        <end position="140"/>
    </location>
</feature>
<dbReference type="GO" id="GO:0015123">
    <property type="term" value="F:acetate transmembrane transporter activity"/>
    <property type="evidence" value="ECO:0007669"/>
    <property type="project" value="TreeGrafter"/>
</dbReference>
<feature type="compositionally biased region" description="Polar residues" evidence="6">
    <location>
        <begin position="27"/>
        <end position="36"/>
    </location>
</feature>
<evidence type="ECO:0000313" key="9">
    <source>
        <dbReference type="Proteomes" id="UP000242180"/>
    </source>
</evidence>
<comment type="subcellular location">
    <subcellularLocation>
        <location evidence="1">Membrane</location>
        <topology evidence="1">Multi-pass membrane protein</topology>
    </subcellularLocation>
</comment>
<evidence type="ECO:0000256" key="1">
    <source>
        <dbReference type="ARBA" id="ARBA00004141"/>
    </source>
</evidence>
<evidence type="ECO:0000256" key="7">
    <source>
        <dbReference type="SAM" id="Phobius"/>
    </source>
</evidence>
<keyword evidence="9" id="KW-1185">Reference proteome</keyword>
<feature type="compositionally biased region" description="Pro residues" evidence="6">
    <location>
        <begin position="54"/>
        <end position="63"/>
    </location>
</feature>
<dbReference type="InterPro" id="IPR000791">
    <property type="entry name" value="Gpr1/Fun34/SatP-like"/>
</dbReference>
<dbReference type="OrthoDB" id="3648309at2759"/>
<sequence length="295" mass="32967">MTEPPNDWSWGVQRIPPDLEGGGGASDGNNPNNNIRSPMPIRVNQDSEGKLAPPRSPSTPPFEPGYFQKFTRPASPLVNGQTDRRPLTMGNPAVIGLWSFATVTILLGCFKLFVPWKSNHAIYPTALLFGGIAQYIAGFLDLFYGGTFSGTILVSYGAFWAGQGMMMLPTASAVLNDYVDEADISQGMSIYNFIWAFYTLMLLCLSFQIRTGNFILSWCLFWVFLTLLFDGVFYLTNNQPLLRTSGVTAILAALGAYYSGVAAVMEEQRRRMWVGKYKWQRNKKHHWAWGSKRAE</sequence>
<feature type="transmembrane region" description="Helical" evidence="7">
    <location>
        <begin position="247"/>
        <end position="265"/>
    </location>
</feature>
<accession>A0A1X2HW67</accession>
<dbReference type="PANTHER" id="PTHR31123:SF1">
    <property type="entry name" value="ACCUMULATION OF DYADS PROTEIN 2-RELATED"/>
    <property type="match status" value="1"/>
</dbReference>
<keyword evidence="4 7" id="KW-1133">Transmembrane helix</keyword>
<dbReference type="Proteomes" id="UP000242180">
    <property type="component" value="Unassembled WGS sequence"/>
</dbReference>
<feature type="region of interest" description="Disordered" evidence="6">
    <location>
        <begin position="1"/>
        <end position="84"/>
    </location>
</feature>
<feature type="transmembrane region" description="Helical" evidence="7">
    <location>
        <begin position="93"/>
        <end position="114"/>
    </location>
</feature>
<evidence type="ECO:0000256" key="6">
    <source>
        <dbReference type="SAM" id="MobiDB-lite"/>
    </source>
</evidence>
<feature type="transmembrane region" description="Helical" evidence="7">
    <location>
        <begin position="214"/>
        <end position="235"/>
    </location>
</feature>
<evidence type="ECO:0000256" key="5">
    <source>
        <dbReference type="ARBA" id="ARBA00023136"/>
    </source>
</evidence>
<feature type="transmembrane region" description="Helical" evidence="7">
    <location>
        <begin position="147"/>
        <end position="168"/>
    </location>
</feature>